<feature type="transmembrane region" description="Helical" evidence="14">
    <location>
        <begin position="174"/>
        <end position="195"/>
    </location>
</feature>
<evidence type="ECO:0000256" key="8">
    <source>
        <dbReference type="ARBA" id="ARBA00022989"/>
    </source>
</evidence>
<evidence type="ECO:0000256" key="7">
    <source>
        <dbReference type="ARBA" id="ARBA00022801"/>
    </source>
</evidence>
<sequence length="257" mass="28500">MSILQVIISGIVQGITEFLPISSDGHLAILHGYFKLTQTDLFFDVCLHIGTLFSVLIFFRKRILELIQKKDLKYFLYLSLGTVPAVIAGLLFEKNISSFYDNAVIVSLSLFFTGSMLFVGQFFLSETYRGKRGVNFLDSIVVGIMQAIALLPGVSRSGMTISTALIRKIKAEEAFNFSFLLSVPAVLAAVIYETFKVLKGVEPILNPAWNYILGIIISFLVGLVSLPLLARVINGRKLYLFGIYCFIIGGVAFFLLK</sequence>
<keyword evidence="16" id="KW-1185">Reference proteome</keyword>
<dbReference type="GO" id="GO:0005886">
    <property type="term" value="C:plasma membrane"/>
    <property type="evidence" value="ECO:0007669"/>
    <property type="project" value="UniProtKB-SubCell"/>
</dbReference>
<accession>A0A0F0CL20</accession>
<dbReference type="EC" id="3.6.1.27" evidence="3 14"/>
<dbReference type="PANTHER" id="PTHR30622">
    <property type="entry name" value="UNDECAPRENYL-DIPHOSPHATASE"/>
    <property type="match status" value="1"/>
</dbReference>
<evidence type="ECO:0000256" key="10">
    <source>
        <dbReference type="ARBA" id="ARBA00023251"/>
    </source>
</evidence>
<dbReference type="EMBL" id="JYNY01000417">
    <property type="protein sequence ID" value="KJJ84028.1"/>
    <property type="molecule type" value="Genomic_DNA"/>
</dbReference>
<dbReference type="PANTHER" id="PTHR30622:SF2">
    <property type="entry name" value="UNDECAPRENYL-DIPHOSPHATASE"/>
    <property type="match status" value="1"/>
</dbReference>
<evidence type="ECO:0000256" key="2">
    <source>
        <dbReference type="ARBA" id="ARBA00010621"/>
    </source>
</evidence>
<evidence type="ECO:0000256" key="13">
    <source>
        <dbReference type="ARBA" id="ARBA00047594"/>
    </source>
</evidence>
<keyword evidence="14" id="KW-0573">Peptidoglycan synthesis</keyword>
<organism evidence="15 16">
    <name type="scientific">Candidatus Omnitrophus magneticus</name>
    <dbReference type="NCBI Taxonomy" id="1609969"/>
    <lineage>
        <taxon>Bacteria</taxon>
        <taxon>Pseudomonadati</taxon>
        <taxon>Candidatus Omnitrophota</taxon>
        <taxon>Candidatus Omnitrophus</taxon>
    </lineage>
</organism>
<dbReference type="GO" id="GO:0046677">
    <property type="term" value="P:response to antibiotic"/>
    <property type="evidence" value="ECO:0007669"/>
    <property type="project" value="UniProtKB-UniRule"/>
</dbReference>
<keyword evidence="14" id="KW-0133">Cell shape</keyword>
<dbReference type="HAMAP" id="MF_01006">
    <property type="entry name" value="Undec_diphosphatase"/>
    <property type="match status" value="1"/>
</dbReference>
<dbReference type="GO" id="GO:0071555">
    <property type="term" value="P:cell wall organization"/>
    <property type="evidence" value="ECO:0007669"/>
    <property type="project" value="UniProtKB-KW"/>
</dbReference>
<comment type="catalytic activity">
    <reaction evidence="13 14">
        <text>di-trans,octa-cis-undecaprenyl diphosphate + H2O = di-trans,octa-cis-undecaprenyl phosphate + phosphate + H(+)</text>
        <dbReference type="Rhea" id="RHEA:28094"/>
        <dbReference type="ChEBI" id="CHEBI:15377"/>
        <dbReference type="ChEBI" id="CHEBI:15378"/>
        <dbReference type="ChEBI" id="CHEBI:43474"/>
        <dbReference type="ChEBI" id="CHEBI:58405"/>
        <dbReference type="ChEBI" id="CHEBI:60392"/>
        <dbReference type="EC" id="3.6.1.27"/>
    </reaction>
</comment>
<feature type="transmembrane region" description="Helical" evidence="14">
    <location>
        <begin position="72"/>
        <end position="92"/>
    </location>
</feature>
<feature type="transmembrane region" description="Helical" evidence="14">
    <location>
        <begin position="238"/>
        <end position="256"/>
    </location>
</feature>
<feature type="transmembrane region" description="Helical" evidence="14">
    <location>
        <begin position="207"/>
        <end position="226"/>
    </location>
</feature>
<evidence type="ECO:0000256" key="6">
    <source>
        <dbReference type="ARBA" id="ARBA00022692"/>
    </source>
</evidence>
<proteinExistence type="inferred from homology"/>
<dbReference type="GO" id="GO:0009252">
    <property type="term" value="P:peptidoglycan biosynthetic process"/>
    <property type="evidence" value="ECO:0007669"/>
    <property type="project" value="UniProtKB-KW"/>
</dbReference>
<evidence type="ECO:0000256" key="3">
    <source>
        <dbReference type="ARBA" id="ARBA00012374"/>
    </source>
</evidence>
<comment type="subcellular location">
    <subcellularLocation>
        <location evidence="1 14">Cell membrane</location>
        <topology evidence="1 14">Multi-pass membrane protein</topology>
    </subcellularLocation>
</comment>
<feature type="transmembrane region" description="Helical" evidence="14">
    <location>
        <begin position="104"/>
        <end position="124"/>
    </location>
</feature>
<evidence type="ECO:0000256" key="12">
    <source>
        <dbReference type="ARBA" id="ARBA00032932"/>
    </source>
</evidence>
<keyword evidence="10 14" id="KW-0046">Antibiotic resistance</keyword>
<comment type="similarity">
    <text evidence="2 14">Belongs to the UppP family.</text>
</comment>
<evidence type="ECO:0000256" key="5">
    <source>
        <dbReference type="ARBA" id="ARBA00022475"/>
    </source>
</evidence>
<name>A0A0F0CL20_9BACT</name>
<dbReference type="InterPro" id="IPR003824">
    <property type="entry name" value="UppP"/>
</dbReference>
<evidence type="ECO:0000256" key="14">
    <source>
        <dbReference type="HAMAP-Rule" id="MF_01006"/>
    </source>
</evidence>
<evidence type="ECO:0000256" key="9">
    <source>
        <dbReference type="ARBA" id="ARBA00023136"/>
    </source>
</evidence>
<keyword evidence="8 14" id="KW-1133">Transmembrane helix</keyword>
<dbReference type="GO" id="GO:0008360">
    <property type="term" value="P:regulation of cell shape"/>
    <property type="evidence" value="ECO:0007669"/>
    <property type="project" value="UniProtKB-KW"/>
</dbReference>
<dbReference type="GO" id="GO:0050380">
    <property type="term" value="F:undecaprenyl-diphosphatase activity"/>
    <property type="evidence" value="ECO:0007669"/>
    <property type="project" value="UniProtKB-UniRule"/>
</dbReference>
<gene>
    <name evidence="14" type="primary">uppP</name>
    <name evidence="15" type="ORF">OMAG_002110</name>
</gene>
<keyword evidence="6 14" id="KW-0812">Transmembrane</keyword>
<dbReference type="Pfam" id="PF02673">
    <property type="entry name" value="BacA"/>
    <property type="match status" value="1"/>
</dbReference>
<dbReference type="PATRIC" id="fig|1609969.3.peg.2244"/>
<protein>
    <recommendedName>
        <fullName evidence="4 14">Undecaprenyl-diphosphatase</fullName>
        <ecNumber evidence="3 14">3.6.1.27</ecNumber>
    </recommendedName>
    <alternativeName>
        <fullName evidence="12 14">Bacitracin resistance protein</fullName>
    </alternativeName>
    <alternativeName>
        <fullName evidence="11 14">Undecaprenyl pyrophosphate phosphatase</fullName>
    </alternativeName>
</protein>
<evidence type="ECO:0000256" key="4">
    <source>
        <dbReference type="ARBA" id="ARBA00021581"/>
    </source>
</evidence>
<comment type="function">
    <text evidence="14">Catalyzes the dephosphorylation of undecaprenyl diphosphate (UPP). Confers resistance to bacitracin.</text>
</comment>
<dbReference type="AlphaFoldDB" id="A0A0F0CL20"/>
<evidence type="ECO:0000313" key="15">
    <source>
        <dbReference type="EMBL" id="KJJ84028.1"/>
    </source>
</evidence>
<evidence type="ECO:0000313" key="16">
    <source>
        <dbReference type="Proteomes" id="UP000033428"/>
    </source>
</evidence>
<comment type="caution">
    <text evidence="15">The sequence shown here is derived from an EMBL/GenBank/DDBJ whole genome shotgun (WGS) entry which is preliminary data.</text>
</comment>
<feature type="transmembrane region" description="Helical" evidence="14">
    <location>
        <begin position="41"/>
        <end position="60"/>
    </location>
</feature>
<comment type="miscellaneous">
    <text evidence="14">Bacitracin is thought to be involved in the inhibition of peptidoglycan synthesis by sequestering undecaprenyl diphosphate, thereby reducing the pool of lipid carrier available.</text>
</comment>
<dbReference type="Proteomes" id="UP000033428">
    <property type="component" value="Unassembled WGS sequence"/>
</dbReference>
<keyword evidence="14" id="KW-0961">Cell wall biogenesis/degradation</keyword>
<reference evidence="15 16" key="1">
    <citation type="submission" date="2015-02" db="EMBL/GenBank/DDBJ databases">
        <title>Single-cell genomics of uncultivated deep-branching MTB reveals a conserved set of magnetosome genes.</title>
        <authorList>
            <person name="Kolinko S."/>
            <person name="Richter M."/>
            <person name="Glockner F.O."/>
            <person name="Brachmann A."/>
            <person name="Schuler D."/>
        </authorList>
    </citation>
    <scope>NUCLEOTIDE SEQUENCE [LARGE SCALE GENOMIC DNA]</scope>
    <source>
        <strain evidence="15">SKK-01</strain>
    </source>
</reference>
<keyword evidence="9 14" id="KW-0472">Membrane</keyword>
<evidence type="ECO:0000256" key="11">
    <source>
        <dbReference type="ARBA" id="ARBA00032707"/>
    </source>
</evidence>
<evidence type="ECO:0000256" key="1">
    <source>
        <dbReference type="ARBA" id="ARBA00004651"/>
    </source>
</evidence>
<keyword evidence="7 14" id="KW-0378">Hydrolase</keyword>
<keyword evidence="5 14" id="KW-1003">Cell membrane</keyword>